<evidence type="ECO:0000313" key="2">
    <source>
        <dbReference type="EMBL" id="MFC6181434.1"/>
    </source>
</evidence>
<keyword evidence="3" id="KW-1185">Reference proteome</keyword>
<accession>A0ABW1S156</accession>
<name>A0ABW1S156_9LACO</name>
<feature type="region of interest" description="Disordered" evidence="1">
    <location>
        <begin position="1"/>
        <end position="25"/>
    </location>
</feature>
<sequence>MADTENQAGDRLQTAMHGTPQLHPDEQHKYLGTFRERVEVAITVYQVKRHHYIDEMNQAFAAHPDYRLLINGNLDQDILGPYLAAVAKANVQFTLKTDSVYHTGDDNYALVFAADTAINQDVIDIEKRYQAAPTTTNQKSTGGLFGKFKKLF</sequence>
<dbReference type="SUPFAM" id="SSF160515">
    <property type="entry name" value="YueI-like"/>
    <property type="match status" value="1"/>
</dbReference>
<dbReference type="Pfam" id="PF07997">
    <property type="entry name" value="DUF1694"/>
    <property type="match status" value="1"/>
</dbReference>
<dbReference type="RefSeq" id="WP_137628742.1">
    <property type="nucleotide sequence ID" value="NZ_BJDJ01000012.1"/>
</dbReference>
<dbReference type="EMBL" id="JBHSSC010000038">
    <property type="protein sequence ID" value="MFC6181434.1"/>
    <property type="molecule type" value="Genomic_DNA"/>
</dbReference>
<gene>
    <name evidence="2" type="ORF">ACFP5Y_09390</name>
</gene>
<dbReference type="Proteomes" id="UP001596282">
    <property type="component" value="Unassembled WGS sequence"/>
</dbReference>
<protein>
    <submittedName>
        <fullName evidence="2">YueI family protein</fullName>
    </submittedName>
</protein>
<evidence type="ECO:0000313" key="3">
    <source>
        <dbReference type="Proteomes" id="UP001596282"/>
    </source>
</evidence>
<dbReference type="Gene3D" id="3.30.1330.30">
    <property type="match status" value="1"/>
</dbReference>
<reference evidence="3" key="1">
    <citation type="journal article" date="2019" name="Int. J. Syst. Evol. Microbiol.">
        <title>The Global Catalogue of Microorganisms (GCM) 10K type strain sequencing project: providing services to taxonomists for standard genome sequencing and annotation.</title>
        <authorList>
            <consortium name="The Broad Institute Genomics Platform"/>
            <consortium name="The Broad Institute Genome Sequencing Center for Infectious Disease"/>
            <person name="Wu L."/>
            <person name="Ma J."/>
        </authorList>
    </citation>
    <scope>NUCLEOTIDE SEQUENCE [LARGE SCALE GENOMIC DNA]</scope>
    <source>
        <strain evidence="3">CCM 8933</strain>
    </source>
</reference>
<dbReference type="PIRSF" id="PIRSF034303">
    <property type="entry name" value="DUF1694"/>
    <property type="match status" value="1"/>
</dbReference>
<dbReference type="InterPro" id="IPR012543">
    <property type="entry name" value="DUF1694"/>
</dbReference>
<comment type="caution">
    <text evidence="2">The sequence shown here is derived from an EMBL/GenBank/DDBJ whole genome shotgun (WGS) entry which is preliminary data.</text>
</comment>
<proteinExistence type="predicted"/>
<dbReference type="InterPro" id="IPR029064">
    <property type="entry name" value="Ribosomal_eL30-like_sf"/>
</dbReference>
<evidence type="ECO:0000256" key="1">
    <source>
        <dbReference type="SAM" id="MobiDB-lite"/>
    </source>
</evidence>
<organism evidence="2 3">
    <name type="scientific">Lactiplantibacillus daowaiensis</name>
    <dbReference type="NCBI Taxonomy" id="2559918"/>
    <lineage>
        <taxon>Bacteria</taxon>
        <taxon>Bacillati</taxon>
        <taxon>Bacillota</taxon>
        <taxon>Bacilli</taxon>
        <taxon>Lactobacillales</taxon>
        <taxon>Lactobacillaceae</taxon>
        <taxon>Lactiplantibacillus</taxon>
    </lineage>
</organism>